<gene>
    <name evidence="3" type="ORF">OU798_07860</name>
</gene>
<evidence type="ECO:0000313" key="3">
    <source>
        <dbReference type="EMBL" id="MCY1720254.1"/>
    </source>
</evidence>
<keyword evidence="4" id="KW-1185">Reference proteome</keyword>
<evidence type="ECO:0000313" key="4">
    <source>
        <dbReference type="Proteomes" id="UP001145087"/>
    </source>
</evidence>
<dbReference type="EMBL" id="JAPOHD010000015">
    <property type="protein sequence ID" value="MCY1720254.1"/>
    <property type="molecule type" value="Genomic_DNA"/>
</dbReference>
<dbReference type="Proteomes" id="UP001145087">
    <property type="component" value="Unassembled WGS sequence"/>
</dbReference>
<feature type="transmembrane region" description="Helical" evidence="2">
    <location>
        <begin position="44"/>
        <end position="62"/>
    </location>
</feature>
<dbReference type="AlphaFoldDB" id="A0A9X3J4B3"/>
<reference evidence="3" key="1">
    <citation type="submission" date="2022-11" db="EMBL/GenBank/DDBJ databases">
        <title>Marilongibacter aestuarii gen. nov., sp. nov., isolated from tidal flat sediment.</title>
        <authorList>
            <person name="Jiayan W."/>
        </authorList>
    </citation>
    <scope>NUCLEOTIDE SEQUENCE</scope>
    <source>
        <strain evidence="3">Z1-6</strain>
    </source>
</reference>
<keyword evidence="2" id="KW-0812">Transmembrane</keyword>
<keyword evidence="2" id="KW-0472">Membrane</keyword>
<feature type="coiled-coil region" evidence="1">
    <location>
        <begin position="76"/>
        <end position="167"/>
    </location>
</feature>
<proteinExistence type="predicted"/>
<comment type="caution">
    <text evidence="3">The sequence shown here is derived from an EMBL/GenBank/DDBJ whole genome shotgun (WGS) entry which is preliminary data.</text>
</comment>
<sequence>MKENIEKYLKEKRLRLDVEEPEQDLIWEGIRSGLQQKKKGLPEWFWKVAAIFIFVVSVTYFITNETPEKQIVVINLSDVSEELGEQESQLKHLANLKWEEVQQKLPEENTYLQFLLNELQELDAIYTTYQQDLNQTINNEPVVRAMLDYYEKKVKILNRLLLEIEKQKYHEETITL</sequence>
<evidence type="ECO:0000256" key="2">
    <source>
        <dbReference type="SAM" id="Phobius"/>
    </source>
</evidence>
<accession>A0A9X3J4B3</accession>
<dbReference type="RefSeq" id="WP_343332588.1">
    <property type="nucleotide sequence ID" value="NZ_JAPOHD010000015.1"/>
</dbReference>
<keyword evidence="1" id="KW-0175">Coiled coil</keyword>
<protein>
    <submittedName>
        <fullName evidence="3">Uncharacterized protein</fullName>
    </submittedName>
</protein>
<name>A0A9X3J4B3_9BACT</name>
<keyword evidence="2" id="KW-1133">Transmembrane helix</keyword>
<organism evidence="3 4">
    <name type="scientific">Draconibacterium aestuarii</name>
    <dbReference type="NCBI Taxonomy" id="2998507"/>
    <lineage>
        <taxon>Bacteria</taxon>
        <taxon>Pseudomonadati</taxon>
        <taxon>Bacteroidota</taxon>
        <taxon>Bacteroidia</taxon>
        <taxon>Marinilabiliales</taxon>
        <taxon>Prolixibacteraceae</taxon>
        <taxon>Draconibacterium</taxon>
    </lineage>
</organism>
<evidence type="ECO:0000256" key="1">
    <source>
        <dbReference type="SAM" id="Coils"/>
    </source>
</evidence>